<dbReference type="SUPFAM" id="SSF103378">
    <property type="entry name" value="2-methylcitrate dehydratase PrpD"/>
    <property type="match status" value="1"/>
</dbReference>
<feature type="domain" description="MmgE/PrpD C-terminal" evidence="3">
    <location>
        <begin position="265"/>
        <end position="425"/>
    </location>
</feature>
<dbReference type="Pfam" id="PF03972">
    <property type="entry name" value="MmgE_PrpD_N"/>
    <property type="match status" value="1"/>
</dbReference>
<proteinExistence type="inferred from homology"/>
<gene>
    <name evidence="4" type="ORF">MMF94_41130</name>
</gene>
<dbReference type="InterPro" id="IPR045337">
    <property type="entry name" value="MmgE_PrpD_C"/>
</dbReference>
<dbReference type="Gene3D" id="1.10.4100.10">
    <property type="entry name" value="2-methylcitrate dehydratase PrpD"/>
    <property type="match status" value="1"/>
</dbReference>
<feature type="domain" description="MmgE/PrpD N-terminal" evidence="2">
    <location>
        <begin position="4"/>
        <end position="245"/>
    </location>
</feature>
<dbReference type="EMBL" id="JAKXMK010000057">
    <property type="protein sequence ID" value="MCH6172123.1"/>
    <property type="molecule type" value="Genomic_DNA"/>
</dbReference>
<dbReference type="PANTHER" id="PTHR16943:SF8">
    <property type="entry name" value="2-METHYLCITRATE DEHYDRATASE"/>
    <property type="match status" value="1"/>
</dbReference>
<keyword evidence="5" id="KW-1185">Reference proteome</keyword>
<dbReference type="InterPro" id="IPR042188">
    <property type="entry name" value="MmgE/PrpD_sf_2"/>
</dbReference>
<dbReference type="InterPro" id="IPR005656">
    <property type="entry name" value="MmgE_PrpD"/>
</dbReference>
<dbReference type="PANTHER" id="PTHR16943">
    <property type="entry name" value="2-METHYLCITRATE DEHYDRATASE-RELATED"/>
    <property type="match status" value="1"/>
</dbReference>
<dbReference type="InterPro" id="IPR036148">
    <property type="entry name" value="MmgE/PrpD_sf"/>
</dbReference>
<comment type="caution">
    <text evidence="4">The sequence shown here is derived from an EMBL/GenBank/DDBJ whole genome shotgun (WGS) entry which is preliminary data.</text>
</comment>
<evidence type="ECO:0000259" key="2">
    <source>
        <dbReference type="Pfam" id="PF03972"/>
    </source>
</evidence>
<organism evidence="4 5">
    <name type="scientific">Pseudonocardia alaniniphila</name>
    <dbReference type="NCBI Taxonomy" id="75291"/>
    <lineage>
        <taxon>Bacteria</taxon>
        <taxon>Bacillati</taxon>
        <taxon>Actinomycetota</taxon>
        <taxon>Actinomycetes</taxon>
        <taxon>Pseudonocardiales</taxon>
        <taxon>Pseudonocardiaceae</taxon>
        <taxon>Pseudonocardia</taxon>
    </lineage>
</organism>
<accession>A0ABS9TUP1</accession>
<evidence type="ECO:0000313" key="5">
    <source>
        <dbReference type="Proteomes" id="UP001299970"/>
    </source>
</evidence>
<evidence type="ECO:0000256" key="1">
    <source>
        <dbReference type="ARBA" id="ARBA00006174"/>
    </source>
</evidence>
<protein>
    <submittedName>
        <fullName evidence="4">MmgE/PrpD family protein</fullName>
    </submittedName>
</protein>
<dbReference type="Pfam" id="PF19305">
    <property type="entry name" value="MmgE_PrpD_C"/>
    <property type="match status" value="1"/>
</dbReference>
<sequence>MVLRRFAEFAVGQRSAGLDAAVRHAATRAVVDWFSATIAGSDMQPASILRSALLDEKESGPCHLVPGGPRASARTAALINATASHTAELDDIFRDGVYHPGSPTVAAALAAAEHSGASGEDFLRAVAVGYEIGDRIAAAIQPAHYTYWHTTGTVGTIGAAAAGAEILGLDAEWFAHALATATTMAAGLQQAFRSEAMSKPLHAGHAAEAGLLAAMTAAHGFTGALDVLDGEAGFGAAMARNPDWDSATEKLGRPWAITQATVKNHSCCGHTFAAVDAALELRSRVRVPEVREIRVATYGAAIKVAGNPDPKTPFEAKFSTAYCVAAAFVLGSVRLQAFTEERLSDPVLRDLVGRTRLAVDPEYDAAFPGQRAARVTIIDKDGTETHHIRNTRKGDPDDPLTDAELAEKFEDLAVPVVGKREAAEWSRALWRLADLVDVRELAAVTLR</sequence>
<dbReference type="Gene3D" id="3.30.1330.120">
    <property type="entry name" value="2-methylcitrate dehydratase PrpD"/>
    <property type="match status" value="1"/>
</dbReference>
<dbReference type="InterPro" id="IPR045336">
    <property type="entry name" value="MmgE_PrpD_N"/>
</dbReference>
<reference evidence="4 5" key="1">
    <citation type="submission" date="2022-03" db="EMBL/GenBank/DDBJ databases">
        <title>Pseudonocardia alaer sp. nov., a novel actinomycete isolated from reed forest soil.</title>
        <authorList>
            <person name="Wang L."/>
        </authorList>
    </citation>
    <scope>NUCLEOTIDE SEQUENCE [LARGE SCALE GENOMIC DNA]</scope>
    <source>
        <strain evidence="4 5">Y-16303</strain>
    </source>
</reference>
<dbReference type="Proteomes" id="UP001299970">
    <property type="component" value="Unassembled WGS sequence"/>
</dbReference>
<dbReference type="RefSeq" id="WP_241042929.1">
    <property type="nucleotide sequence ID" value="NZ_BAAAJF010000002.1"/>
</dbReference>
<comment type="similarity">
    <text evidence="1">Belongs to the PrpD family.</text>
</comment>
<name>A0ABS9TUP1_9PSEU</name>
<evidence type="ECO:0000313" key="4">
    <source>
        <dbReference type="EMBL" id="MCH6172123.1"/>
    </source>
</evidence>
<dbReference type="InterPro" id="IPR042183">
    <property type="entry name" value="MmgE/PrpD_sf_1"/>
</dbReference>
<evidence type="ECO:0000259" key="3">
    <source>
        <dbReference type="Pfam" id="PF19305"/>
    </source>
</evidence>